<keyword evidence="3" id="KW-0408">Iron</keyword>
<dbReference type="STRING" id="366584.SAMN05216377_102120"/>
<dbReference type="InterPro" id="IPR027443">
    <property type="entry name" value="IPNS-like_sf"/>
</dbReference>
<evidence type="ECO:0000256" key="1">
    <source>
        <dbReference type="ARBA" id="ARBA00004792"/>
    </source>
</evidence>
<dbReference type="Gene3D" id="2.60.120.330">
    <property type="entry name" value="B-lactam Antibiotic, Isopenicillin N Synthase, Chain"/>
    <property type="match status" value="1"/>
</dbReference>
<dbReference type="AlphaFoldDB" id="A0A1G7FW85"/>
<keyword evidence="3" id="KW-0479">Metal-binding</keyword>
<reference evidence="5 6" key="1">
    <citation type="submission" date="2016-10" db="EMBL/GenBank/DDBJ databases">
        <authorList>
            <person name="de Groot N.N."/>
        </authorList>
    </citation>
    <scope>NUCLEOTIDE SEQUENCE [LARGE SCALE GENOMIC DNA]</scope>
    <source>
        <strain evidence="5 6">CGMCC 4.3143</strain>
    </source>
</reference>
<evidence type="ECO:0000256" key="3">
    <source>
        <dbReference type="RuleBase" id="RU003682"/>
    </source>
</evidence>
<evidence type="ECO:0000313" key="6">
    <source>
        <dbReference type="Proteomes" id="UP000198967"/>
    </source>
</evidence>
<protein>
    <submittedName>
        <fullName evidence="5">Isopenicillin N synthase</fullName>
    </submittedName>
</protein>
<dbReference type="GO" id="GO:0016491">
    <property type="term" value="F:oxidoreductase activity"/>
    <property type="evidence" value="ECO:0007669"/>
    <property type="project" value="UniProtKB-KW"/>
</dbReference>
<dbReference type="PRINTS" id="PR00682">
    <property type="entry name" value="IPNSYNTHASE"/>
</dbReference>
<organism evidence="5 6">
    <name type="scientific">Pseudonocardia oroxyli</name>
    <dbReference type="NCBI Taxonomy" id="366584"/>
    <lineage>
        <taxon>Bacteria</taxon>
        <taxon>Bacillati</taxon>
        <taxon>Actinomycetota</taxon>
        <taxon>Actinomycetes</taxon>
        <taxon>Pseudonocardiales</taxon>
        <taxon>Pseudonocardiaceae</taxon>
        <taxon>Pseudonocardia</taxon>
    </lineage>
</organism>
<keyword evidence="2" id="KW-0045">Antibiotic biosynthesis</keyword>
<dbReference type="InterPro" id="IPR005123">
    <property type="entry name" value="Oxoglu/Fe-dep_dioxygenase_dom"/>
</dbReference>
<dbReference type="PANTHER" id="PTHR47990">
    <property type="entry name" value="2-OXOGLUTARATE (2OG) AND FE(II)-DEPENDENT OXYGENASE SUPERFAMILY PROTEIN-RELATED"/>
    <property type="match status" value="1"/>
</dbReference>
<keyword evidence="6" id="KW-1185">Reference proteome</keyword>
<comment type="pathway">
    <text evidence="1">Antibiotic biosynthesis.</text>
</comment>
<dbReference type="InterPro" id="IPR026992">
    <property type="entry name" value="DIOX_N"/>
</dbReference>
<dbReference type="InterPro" id="IPR044861">
    <property type="entry name" value="IPNS-like_FE2OG_OXY"/>
</dbReference>
<dbReference type="Proteomes" id="UP000198967">
    <property type="component" value="Unassembled WGS sequence"/>
</dbReference>
<dbReference type="RefSeq" id="WP_093076445.1">
    <property type="nucleotide sequence ID" value="NZ_FNBE01000002.1"/>
</dbReference>
<gene>
    <name evidence="5" type="ORF">SAMN05216377_102120</name>
</gene>
<dbReference type="PROSITE" id="PS51471">
    <property type="entry name" value="FE2OG_OXY"/>
    <property type="match status" value="1"/>
</dbReference>
<comment type="similarity">
    <text evidence="3">Belongs to the iron/ascorbate-dependent oxidoreductase family.</text>
</comment>
<dbReference type="GO" id="GO:0017000">
    <property type="term" value="P:antibiotic biosynthetic process"/>
    <property type="evidence" value="ECO:0007669"/>
    <property type="project" value="UniProtKB-KW"/>
</dbReference>
<sequence length="348" mass="36375">MSVARTTNGVLDVPIIDLAPYLDGTDPDGVAAAVDRAARTVGFMQVVGHGIPAETLAAFTAATDAFFATDPAAKAAYRCPPGVNRGYTPPKGESLANSLGLTSAADLFEAFNVGTEAASFADLDLSEAGYGTNVWPAVPGFREAVEAWFAEAGRVARAMTRVFGRALGLGDEGLTSFTDHSIDVLRMINYRLPAADVELEADQVGMGAHTDYGIVTVLWADAVPGLEILDDEGAWQPVQPAPGALLVNLGDALARWTNDRWISTMHRVAAPRVDGVLVPRRSAAFFHDGNVDAVIAPLPTCVDADHPALYEAVTVGEHLAAKLAASRGGTLATNATREASRLGGPLTL</sequence>
<dbReference type="GO" id="GO:0046872">
    <property type="term" value="F:metal ion binding"/>
    <property type="evidence" value="ECO:0007669"/>
    <property type="project" value="UniProtKB-KW"/>
</dbReference>
<evidence type="ECO:0000256" key="2">
    <source>
        <dbReference type="ARBA" id="ARBA00023194"/>
    </source>
</evidence>
<name>A0A1G7FW85_PSEOR</name>
<accession>A0A1G7FW85</accession>
<dbReference type="SUPFAM" id="SSF51197">
    <property type="entry name" value="Clavaminate synthase-like"/>
    <property type="match status" value="1"/>
</dbReference>
<dbReference type="InterPro" id="IPR050231">
    <property type="entry name" value="Iron_ascorbate_oxido_reductase"/>
</dbReference>
<dbReference type="Pfam" id="PF14226">
    <property type="entry name" value="DIOX_N"/>
    <property type="match status" value="1"/>
</dbReference>
<feature type="domain" description="Fe2OG dioxygenase" evidence="4">
    <location>
        <begin position="181"/>
        <end position="289"/>
    </location>
</feature>
<dbReference type="OrthoDB" id="21825at2"/>
<dbReference type="Pfam" id="PF03171">
    <property type="entry name" value="2OG-FeII_Oxy"/>
    <property type="match status" value="1"/>
</dbReference>
<proteinExistence type="inferred from homology"/>
<evidence type="ECO:0000313" key="5">
    <source>
        <dbReference type="EMBL" id="SDE80015.1"/>
    </source>
</evidence>
<keyword evidence="3" id="KW-0560">Oxidoreductase</keyword>
<evidence type="ECO:0000259" key="4">
    <source>
        <dbReference type="PROSITE" id="PS51471"/>
    </source>
</evidence>
<dbReference type="EMBL" id="FNBE01000002">
    <property type="protein sequence ID" value="SDE80015.1"/>
    <property type="molecule type" value="Genomic_DNA"/>
</dbReference>